<evidence type="ECO:0000313" key="1">
    <source>
        <dbReference type="EMBL" id="EDL78929.1"/>
    </source>
</evidence>
<dbReference type="AlphaFoldDB" id="A6JPJ2"/>
<proteinExistence type="predicted"/>
<name>A6JPJ2_RAT</name>
<evidence type="ECO:0000313" key="2">
    <source>
        <dbReference type="Proteomes" id="UP000234681"/>
    </source>
</evidence>
<organism evidence="1 2">
    <name type="scientific">Rattus norvegicus</name>
    <name type="common">Rat</name>
    <dbReference type="NCBI Taxonomy" id="10116"/>
    <lineage>
        <taxon>Eukaryota</taxon>
        <taxon>Metazoa</taxon>
        <taxon>Chordata</taxon>
        <taxon>Craniata</taxon>
        <taxon>Vertebrata</taxon>
        <taxon>Euteleostomi</taxon>
        <taxon>Mammalia</taxon>
        <taxon>Eutheria</taxon>
        <taxon>Euarchontoglires</taxon>
        <taxon>Glires</taxon>
        <taxon>Rodentia</taxon>
        <taxon>Myomorpha</taxon>
        <taxon>Muroidea</taxon>
        <taxon>Muridae</taxon>
        <taxon>Murinae</taxon>
        <taxon>Rattus</taxon>
    </lineage>
</organism>
<protein>
    <submittedName>
        <fullName evidence="1">RCG59041, isoform CRA_a</fullName>
    </submittedName>
</protein>
<gene>
    <name evidence="1" type="ORF">rCG_59041</name>
</gene>
<reference evidence="1 2" key="1">
    <citation type="submission" date="2005-09" db="EMBL/GenBank/DDBJ databases">
        <authorList>
            <person name="Mural R.J."/>
            <person name="Li P.W."/>
            <person name="Adams M.D."/>
            <person name="Amanatides P.G."/>
            <person name="Baden-Tillson H."/>
            <person name="Barnstead M."/>
            <person name="Chin S.H."/>
            <person name="Dew I."/>
            <person name="Evans C.A."/>
            <person name="Ferriera S."/>
            <person name="Flanigan M."/>
            <person name="Fosler C."/>
            <person name="Glodek A."/>
            <person name="Gu Z."/>
            <person name="Holt R.A."/>
            <person name="Jennings D."/>
            <person name="Kraft C.L."/>
            <person name="Lu F."/>
            <person name="Nguyen T."/>
            <person name="Nusskern D.R."/>
            <person name="Pfannkoch C.M."/>
            <person name="Sitter C."/>
            <person name="Sutton G.G."/>
            <person name="Venter J.C."/>
            <person name="Wang Z."/>
            <person name="Woodage T."/>
            <person name="Zheng X.H."/>
            <person name="Zhong F."/>
        </authorList>
    </citation>
    <scope>NUCLEOTIDE SEQUENCE [LARGE SCALE GENOMIC DNA]</scope>
    <source>
        <strain>BN</strain>
        <strain evidence="2">Sprague-Dawley</strain>
    </source>
</reference>
<sequence length="72" mass="8365">MVESVFHKVLYLRAIMSLNHVLGMIHKLIYLIDIYVQEKNIVHIGAGVTCDFWYSLYSFSLAFHNPDDVCTM</sequence>
<feature type="non-terminal residue" evidence="1">
    <location>
        <position position="72"/>
    </location>
</feature>
<dbReference type="Proteomes" id="UP000234681">
    <property type="component" value="Chromosome 16"/>
</dbReference>
<dbReference type="EMBL" id="CH473995">
    <property type="protein sequence ID" value="EDL78929.1"/>
    <property type="molecule type" value="Genomic_DNA"/>
</dbReference>
<accession>A6JPJ2</accession>